<reference evidence="1 2" key="1">
    <citation type="journal article" date="2014" name="PLoS Genet.">
        <title>Phylogenetically driven sequencing of extremely halophilic archaea reveals strategies for static and dynamic osmo-response.</title>
        <authorList>
            <person name="Becker E.A."/>
            <person name="Seitzer P.M."/>
            <person name="Tritt A."/>
            <person name="Larsen D."/>
            <person name="Krusor M."/>
            <person name="Yao A.I."/>
            <person name="Wu D."/>
            <person name="Madern D."/>
            <person name="Eisen J.A."/>
            <person name="Darling A.E."/>
            <person name="Facciotti M.T."/>
        </authorList>
    </citation>
    <scope>NUCLEOTIDE SEQUENCE [LARGE SCALE GENOMIC DNA]</scope>
    <source>
        <strain evidence="1 2">2-9-1</strain>
    </source>
</reference>
<name>M0CUV0_9EURY</name>
<comment type="caution">
    <text evidence="1">The sequence shown here is derived from an EMBL/GenBank/DDBJ whole genome shotgun (WGS) entry which is preliminary data.</text>
</comment>
<organism evidence="1 2">
    <name type="scientific">Halosimplex carlsbadense 2-9-1</name>
    <dbReference type="NCBI Taxonomy" id="797114"/>
    <lineage>
        <taxon>Archaea</taxon>
        <taxon>Methanobacteriati</taxon>
        <taxon>Methanobacteriota</taxon>
        <taxon>Stenosarchaea group</taxon>
        <taxon>Halobacteria</taxon>
        <taxon>Halobacteriales</taxon>
        <taxon>Haloarculaceae</taxon>
        <taxon>Halosimplex</taxon>
    </lineage>
</organism>
<dbReference type="EMBL" id="AOIU01000018">
    <property type="protein sequence ID" value="ELZ26990.1"/>
    <property type="molecule type" value="Genomic_DNA"/>
</dbReference>
<proteinExistence type="predicted"/>
<gene>
    <name evidence="1" type="ORF">C475_08646</name>
</gene>
<dbReference type="Proteomes" id="UP000011626">
    <property type="component" value="Unassembled WGS sequence"/>
</dbReference>
<evidence type="ECO:0000313" key="1">
    <source>
        <dbReference type="EMBL" id="ELZ26990.1"/>
    </source>
</evidence>
<dbReference type="AlphaFoldDB" id="M0CUV0"/>
<dbReference type="STRING" id="797114.C475_08646"/>
<accession>M0CUV0</accession>
<dbReference type="RefSeq" id="WP_006883405.1">
    <property type="nucleotide sequence ID" value="NZ_AOIU01000018.1"/>
</dbReference>
<keyword evidence="2" id="KW-1185">Reference proteome</keyword>
<dbReference type="OrthoDB" id="350924at2157"/>
<protein>
    <submittedName>
        <fullName evidence="1">Uncharacterized protein</fullName>
    </submittedName>
</protein>
<evidence type="ECO:0000313" key="2">
    <source>
        <dbReference type="Proteomes" id="UP000011626"/>
    </source>
</evidence>
<sequence length="172" mass="18825">MCRNEGFQITARYDGELRKQIERGTDDPLGWIDTVRGEDTELVGGDGREGMKEYLTSFFGGLLQSLVECADGDRGWFTAGNGPLYIVLEPASGDEISVTFCYSKENIQSPDTRDPFEPSVTVRAQALSEAVVVSAEEYLEFVAAVNPELAASSNAYLGLGEDIEHVTELYPI</sequence>